<keyword evidence="3" id="KW-1185">Reference proteome</keyword>
<evidence type="ECO:0000256" key="1">
    <source>
        <dbReference type="SAM" id="Phobius"/>
    </source>
</evidence>
<dbReference type="Pfam" id="PF01944">
    <property type="entry name" value="SpoIIM"/>
    <property type="match status" value="1"/>
</dbReference>
<feature type="transmembrane region" description="Helical" evidence="1">
    <location>
        <begin position="263"/>
        <end position="290"/>
    </location>
</feature>
<organism evidence="2 3">
    <name type="scientific">Undibacterium nitidum</name>
    <dbReference type="NCBI Taxonomy" id="2762298"/>
    <lineage>
        <taxon>Bacteria</taxon>
        <taxon>Pseudomonadati</taxon>
        <taxon>Pseudomonadota</taxon>
        <taxon>Betaproteobacteria</taxon>
        <taxon>Burkholderiales</taxon>
        <taxon>Oxalobacteraceae</taxon>
        <taxon>Undibacterium</taxon>
    </lineage>
</organism>
<evidence type="ECO:0000313" key="2">
    <source>
        <dbReference type="EMBL" id="MBC3881855.1"/>
    </source>
</evidence>
<feature type="transmembrane region" description="Helical" evidence="1">
    <location>
        <begin position="102"/>
        <end position="123"/>
    </location>
</feature>
<keyword evidence="1" id="KW-0472">Membrane</keyword>
<proteinExistence type="predicted"/>
<name>A0A923HRB1_9BURK</name>
<keyword evidence="1" id="KW-1133">Transmembrane helix</keyword>
<dbReference type="Proteomes" id="UP000627446">
    <property type="component" value="Unassembled WGS sequence"/>
</dbReference>
<dbReference type="PANTHER" id="PTHR35337">
    <property type="entry name" value="SLR1478 PROTEIN"/>
    <property type="match status" value="1"/>
</dbReference>
<gene>
    <name evidence="2" type="ORF">H8K36_10750</name>
</gene>
<feature type="transmembrane region" description="Helical" evidence="1">
    <location>
        <begin position="215"/>
        <end position="242"/>
    </location>
</feature>
<dbReference type="AlphaFoldDB" id="A0A923HRB1"/>
<feature type="transmembrane region" description="Helical" evidence="1">
    <location>
        <begin position="296"/>
        <end position="314"/>
    </location>
</feature>
<protein>
    <submittedName>
        <fullName evidence="2">Stage II sporulation protein M</fullName>
    </submittedName>
</protein>
<reference evidence="2" key="1">
    <citation type="submission" date="2020-08" db="EMBL/GenBank/DDBJ databases">
        <title>Novel species isolated from subtropical streams in China.</title>
        <authorList>
            <person name="Lu H."/>
        </authorList>
    </citation>
    <scope>NUCLEOTIDE SEQUENCE</scope>
    <source>
        <strain evidence="2">LX22W</strain>
    </source>
</reference>
<dbReference type="EMBL" id="JACOFZ010000003">
    <property type="protein sequence ID" value="MBC3881855.1"/>
    <property type="molecule type" value="Genomic_DNA"/>
</dbReference>
<accession>A0A923HRB1</accession>
<dbReference type="PANTHER" id="PTHR35337:SF1">
    <property type="entry name" value="SLR1478 PROTEIN"/>
    <property type="match status" value="1"/>
</dbReference>
<dbReference type="RefSeq" id="WP_186916485.1">
    <property type="nucleotide sequence ID" value="NZ_JACOFZ010000003.1"/>
</dbReference>
<dbReference type="InterPro" id="IPR002798">
    <property type="entry name" value="SpoIIM-like"/>
</dbReference>
<sequence length="319" mass="36429">MKQKQFEQQHEALWQNIELVLANDKKKKPENIEDFPALYRRLCQTLALAQQRGYSPALTDYLQKMVGDCHQRLYGTKVERPLTLHRWIFNEFPQRVREEWRLLLLMNLAFWGVAIVTGLLVWYQPDMAYHFMGAKELEKMQDMYQSNTFKTGRGAEGDFTMFGFYIWNNVSIDFRTFAGGIFAGIPAMIVMGFNGMHMGVVAAVLHADSVTRNNFWPFVITHSSFEIIGMLLAGVAGMRLGLTLLHPKRLSRRHALYQASVRIFPVFVGAAILTFIAAFFEAFFCANAAIPPNVKYIAGAICWSGLILFFTFAGRQRSA</sequence>
<evidence type="ECO:0000313" key="3">
    <source>
        <dbReference type="Proteomes" id="UP000627446"/>
    </source>
</evidence>
<comment type="caution">
    <text evidence="2">The sequence shown here is derived from an EMBL/GenBank/DDBJ whole genome shotgun (WGS) entry which is preliminary data.</text>
</comment>
<keyword evidence="1" id="KW-0812">Transmembrane</keyword>